<dbReference type="Proteomes" id="UP000826725">
    <property type="component" value="Chromosome"/>
</dbReference>
<dbReference type="EMBL" id="AP024086">
    <property type="protein sequence ID" value="BCL62009.1"/>
    <property type="molecule type" value="Genomic_DNA"/>
</dbReference>
<keyword evidence="5" id="KW-0472">Membrane</keyword>
<organism evidence="7 8">
    <name type="scientific">Desulfomarina profundi</name>
    <dbReference type="NCBI Taxonomy" id="2772557"/>
    <lineage>
        <taxon>Bacteria</taxon>
        <taxon>Pseudomonadati</taxon>
        <taxon>Thermodesulfobacteriota</taxon>
        <taxon>Desulfobulbia</taxon>
        <taxon>Desulfobulbales</taxon>
        <taxon>Desulfobulbaceae</taxon>
        <taxon>Desulfomarina</taxon>
    </lineage>
</organism>
<dbReference type="PANTHER" id="PTHR43646">
    <property type="entry name" value="GLYCOSYLTRANSFERASE"/>
    <property type="match status" value="1"/>
</dbReference>
<evidence type="ECO:0000256" key="5">
    <source>
        <dbReference type="ARBA" id="ARBA00023136"/>
    </source>
</evidence>
<evidence type="ECO:0000256" key="2">
    <source>
        <dbReference type="ARBA" id="ARBA00022475"/>
    </source>
</evidence>
<keyword evidence="8" id="KW-1185">Reference proteome</keyword>
<dbReference type="AlphaFoldDB" id="A0A8D5FPI1"/>
<gene>
    <name evidence="7" type="ORF">DGMP_27020</name>
</gene>
<dbReference type="GO" id="GO:0005886">
    <property type="term" value="C:plasma membrane"/>
    <property type="evidence" value="ECO:0007669"/>
    <property type="project" value="UniProtKB-SubCell"/>
</dbReference>
<evidence type="ECO:0000259" key="6">
    <source>
        <dbReference type="Pfam" id="PF00535"/>
    </source>
</evidence>
<protein>
    <submittedName>
        <fullName evidence="7">Glycosyl transferase</fullName>
    </submittedName>
</protein>
<feature type="domain" description="Glycosyltransferase 2-like" evidence="6">
    <location>
        <begin position="5"/>
        <end position="107"/>
    </location>
</feature>
<name>A0A8D5FPI1_9BACT</name>
<proteinExistence type="predicted"/>
<dbReference type="PANTHER" id="PTHR43646:SF2">
    <property type="entry name" value="GLYCOSYLTRANSFERASE 2-LIKE DOMAIN-CONTAINING PROTEIN"/>
    <property type="match status" value="1"/>
</dbReference>
<comment type="subcellular location">
    <subcellularLocation>
        <location evidence="1">Cell membrane</location>
    </subcellularLocation>
</comment>
<evidence type="ECO:0000256" key="4">
    <source>
        <dbReference type="ARBA" id="ARBA00022679"/>
    </source>
</evidence>
<dbReference type="InterPro" id="IPR001173">
    <property type="entry name" value="Glyco_trans_2-like"/>
</dbReference>
<keyword evidence="2" id="KW-1003">Cell membrane</keyword>
<sequence length="243" mass="26980">MEIISIIIPTLNEEKHLPTTLTGLADRKDIQLIVVDGGSEDRTRETAADLGARVILSSRGRGHQLNRGTEASRGELLLFLHGDTILPQNFSDAVRKTMKNGYAAGAFSLHIDSSAKRLTMVAACANLRSRLCRMPYGDQGIFTSRENFDRIGGFREGPIMEDFIFMRSIRKLGKIHILKEAVSTSSRRWDNMGIIRTTCINQIIVAGYWCGVPLPTLAEIYQRMQGVAAKNQGVNHDSSTRPH</sequence>
<keyword evidence="3" id="KW-0328">Glycosyltransferase</keyword>
<evidence type="ECO:0000256" key="3">
    <source>
        <dbReference type="ARBA" id="ARBA00022676"/>
    </source>
</evidence>
<dbReference type="InterPro" id="IPR026461">
    <property type="entry name" value="Trfase_2_rSAM/seldom_assoc"/>
</dbReference>
<dbReference type="NCBIfam" id="TIGR04283">
    <property type="entry name" value="glyco_like_mftF"/>
    <property type="match status" value="1"/>
</dbReference>
<dbReference type="Pfam" id="PF00535">
    <property type="entry name" value="Glycos_transf_2"/>
    <property type="match status" value="1"/>
</dbReference>
<dbReference type="GO" id="GO:0016757">
    <property type="term" value="F:glycosyltransferase activity"/>
    <property type="evidence" value="ECO:0007669"/>
    <property type="project" value="UniProtKB-KW"/>
</dbReference>
<evidence type="ECO:0000313" key="8">
    <source>
        <dbReference type="Proteomes" id="UP000826725"/>
    </source>
</evidence>
<keyword evidence="4 7" id="KW-0808">Transferase</keyword>
<reference evidence="7" key="1">
    <citation type="submission" date="2020-09" db="EMBL/GenBank/DDBJ databases">
        <title>Desulfogranum mesoprofundum gen. nov., sp. nov., a novel mesophilic, sulfate-reducing chemolithoautotroph isolated from a deep-sea hydrothermal vent chimney in the Suiyo Seamount.</title>
        <authorList>
            <person name="Hashimoto Y."/>
            <person name="Nakagawa S."/>
        </authorList>
    </citation>
    <scope>NUCLEOTIDE SEQUENCE</scope>
    <source>
        <strain evidence="7">KT2</strain>
    </source>
</reference>
<dbReference type="CDD" id="cd02522">
    <property type="entry name" value="GT_2_like_a"/>
    <property type="match status" value="1"/>
</dbReference>
<dbReference type="RefSeq" id="WP_228854413.1">
    <property type="nucleotide sequence ID" value="NZ_AP024086.1"/>
</dbReference>
<dbReference type="KEGG" id="dbk:DGMP_27020"/>
<evidence type="ECO:0000313" key="7">
    <source>
        <dbReference type="EMBL" id="BCL62009.1"/>
    </source>
</evidence>
<accession>A0A8D5FPI1</accession>
<evidence type="ECO:0000256" key="1">
    <source>
        <dbReference type="ARBA" id="ARBA00004236"/>
    </source>
</evidence>